<dbReference type="STRING" id="45074.Lsan_2151"/>
<dbReference type="EC" id="1.1.1.47" evidence="3"/>
<comment type="caution">
    <text evidence="3">The sequence shown here is derived from an EMBL/GenBank/DDBJ whole genome shotgun (WGS) entry which is preliminary data.</text>
</comment>
<name>A0A0W0YRP7_9GAMM</name>
<keyword evidence="4" id="KW-1185">Reference proteome</keyword>
<evidence type="ECO:0000256" key="2">
    <source>
        <dbReference type="ARBA" id="ARBA00023002"/>
    </source>
</evidence>
<organism evidence="3 4">
    <name type="scientific">Legionella santicrucis</name>
    <dbReference type="NCBI Taxonomy" id="45074"/>
    <lineage>
        <taxon>Bacteria</taxon>
        <taxon>Pseudomonadati</taxon>
        <taxon>Pseudomonadota</taxon>
        <taxon>Gammaproteobacteria</taxon>
        <taxon>Legionellales</taxon>
        <taxon>Legionellaceae</taxon>
        <taxon>Legionella</taxon>
    </lineage>
</organism>
<dbReference type="AlphaFoldDB" id="A0A0W0YRP7"/>
<dbReference type="PRINTS" id="PR00081">
    <property type="entry name" value="GDHRDH"/>
</dbReference>
<sequence>MDFKKKKVIVTGANRSIGQRIAIAFAEQGADVVISYHSDSSGAEKTTQAIKKIGRNAHAFYADFSDMDQVPIFAEQAINYLGYVDILVNNAGISSRETIFELPPEKMQQVFQINCISPLYLTQICAKNMSDRGNKGCIINISSISGTITMPKGIGYGSSKAALNKWTKHAALDLAKYGIRVNTIAPGVIEAGMNEDTAISNPELWNYLLSNIPLQRPGTPNDIAHMALFLASEKASWITGKIFEVDGGYVLS</sequence>
<proteinExistence type="inferred from homology"/>
<dbReference type="RefSeq" id="WP_058514410.1">
    <property type="nucleotide sequence ID" value="NZ_CAAAIH010000037.1"/>
</dbReference>
<dbReference type="CDD" id="cd05233">
    <property type="entry name" value="SDR_c"/>
    <property type="match status" value="1"/>
</dbReference>
<accession>A0A0W0YRP7</accession>
<comment type="similarity">
    <text evidence="1">Belongs to the short-chain dehydrogenases/reductases (SDR) family.</text>
</comment>
<evidence type="ECO:0000313" key="3">
    <source>
        <dbReference type="EMBL" id="KTD59560.1"/>
    </source>
</evidence>
<dbReference type="PANTHER" id="PTHR43639:SF1">
    <property type="entry name" value="SHORT-CHAIN DEHYDROGENASE_REDUCTASE FAMILY PROTEIN"/>
    <property type="match status" value="1"/>
</dbReference>
<evidence type="ECO:0000313" key="4">
    <source>
        <dbReference type="Proteomes" id="UP000054703"/>
    </source>
</evidence>
<dbReference type="PRINTS" id="PR00080">
    <property type="entry name" value="SDRFAMILY"/>
</dbReference>
<dbReference type="InterPro" id="IPR036291">
    <property type="entry name" value="NAD(P)-bd_dom_sf"/>
</dbReference>
<dbReference type="PANTHER" id="PTHR43639">
    <property type="entry name" value="OXIDOREDUCTASE, SHORT-CHAIN DEHYDROGENASE/REDUCTASE FAMILY (AFU_ORTHOLOGUE AFUA_5G02870)"/>
    <property type="match status" value="1"/>
</dbReference>
<keyword evidence="2 3" id="KW-0560">Oxidoreductase</keyword>
<gene>
    <name evidence="3" type="ORF">Lsan_2151</name>
</gene>
<dbReference type="GO" id="GO:0047936">
    <property type="term" value="F:glucose 1-dehydrogenase [NAD(P)+] activity"/>
    <property type="evidence" value="ECO:0007669"/>
    <property type="project" value="UniProtKB-EC"/>
</dbReference>
<dbReference type="Proteomes" id="UP000054703">
    <property type="component" value="Unassembled WGS sequence"/>
</dbReference>
<dbReference type="EMBL" id="LNYU01000053">
    <property type="protein sequence ID" value="KTD59560.1"/>
    <property type="molecule type" value="Genomic_DNA"/>
</dbReference>
<reference evidence="3 4" key="1">
    <citation type="submission" date="2015-11" db="EMBL/GenBank/DDBJ databases">
        <title>Genomic analysis of 38 Legionella species identifies large and diverse effector repertoires.</title>
        <authorList>
            <person name="Burstein D."/>
            <person name="Amaro F."/>
            <person name="Zusman T."/>
            <person name="Lifshitz Z."/>
            <person name="Cohen O."/>
            <person name="Gilbert J.A."/>
            <person name="Pupko T."/>
            <person name="Shuman H.A."/>
            <person name="Segal G."/>
        </authorList>
    </citation>
    <scope>NUCLEOTIDE SEQUENCE [LARGE SCALE GENOMIC DNA]</scope>
    <source>
        <strain evidence="3 4">SC-63-C7</strain>
    </source>
</reference>
<protein>
    <submittedName>
        <fullName evidence="3">Short-chain dehydrogenases/reductases family protein</fullName>
        <ecNumber evidence="3">1.1.1.47</ecNumber>
    </submittedName>
</protein>
<dbReference type="InterPro" id="IPR002347">
    <property type="entry name" value="SDR_fam"/>
</dbReference>
<dbReference type="PATRIC" id="fig|45074.5.peg.2302"/>
<dbReference type="Gene3D" id="3.40.50.720">
    <property type="entry name" value="NAD(P)-binding Rossmann-like Domain"/>
    <property type="match status" value="1"/>
</dbReference>
<dbReference type="FunFam" id="3.40.50.720:FF:000084">
    <property type="entry name" value="Short-chain dehydrogenase reductase"/>
    <property type="match status" value="1"/>
</dbReference>
<dbReference type="NCBIfam" id="NF005559">
    <property type="entry name" value="PRK07231.1"/>
    <property type="match status" value="1"/>
</dbReference>
<evidence type="ECO:0000256" key="1">
    <source>
        <dbReference type="ARBA" id="ARBA00006484"/>
    </source>
</evidence>
<dbReference type="SUPFAM" id="SSF51735">
    <property type="entry name" value="NAD(P)-binding Rossmann-fold domains"/>
    <property type="match status" value="1"/>
</dbReference>
<dbReference type="Pfam" id="PF13561">
    <property type="entry name" value="adh_short_C2"/>
    <property type="match status" value="1"/>
</dbReference>
<dbReference type="OrthoDB" id="9806974at2"/>